<reference evidence="3 4" key="1">
    <citation type="submission" date="2020-06" db="EMBL/GenBank/DDBJ databases">
        <authorList>
            <consortium name="Wellcome Sanger Institute Data Sharing"/>
        </authorList>
    </citation>
    <scope>NUCLEOTIDE SEQUENCE [LARGE SCALE GENOMIC DNA]</scope>
</reference>
<reference evidence="3" key="3">
    <citation type="submission" date="2025-09" db="UniProtKB">
        <authorList>
            <consortium name="Ensembl"/>
        </authorList>
    </citation>
    <scope>IDENTIFICATION</scope>
</reference>
<proteinExistence type="predicted"/>
<evidence type="ECO:0000259" key="2">
    <source>
        <dbReference type="Pfam" id="PF14893"/>
    </source>
</evidence>
<evidence type="ECO:0000313" key="3">
    <source>
        <dbReference type="Ensembl" id="ENSDCDP00010063130.1"/>
    </source>
</evidence>
<name>A0AAY4EZJ0_9TELE</name>
<evidence type="ECO:0000313" key="4">
    <source>
        <dbReference type="Proteomes" id="UP000694580"/>
    </source>
</evidence>
<dbReference type="PANTHER" id="PTHR23095">
    <property type="entry name" value="PARANEOPLASTIC ANTIGEN"/>
    <property type="match status" value="1"/>
</dbReference>
<dbReference type="InterPro" id="IPR026523">
    <property type="entry name" value="PNMA"/>
</dbReference>
<dbReference type="PANTHER" id="PTHR23095:SF53">
    <property type="entry name" value="ZINC FINGER CCHC DOMAIN-CONTAINING PROTEIN 12-LIKE"/>
    <property type="match status" value="1"/>
</dbReference>
<dbReference type="InterPro" id="IPR048270">
    <property type="entry name" value="PNMA_C"/>
</dbReference>
<protein>
    <recommendedName>
        <fullName evidence="2">Paraneoplastic antigen Ma-like C-terminal domain-containing protein</fullName>
    </recommendedName>
</protein>
<keyword evidence="4" id="KW-1185">Reference proteome</keyword>
<dbReference type="GeneTree" id="ENSGT01030000235119"/>
<feature type="domain" description="Paraneoplastic antigen Ma-like C-terminal" evidence="2">
    <location>
        <begin position="2"/>
        <end position="110"/>
    </location>
</feature>
<dbReference type="Proteomes" id="UP000694580">
    <property type="component" value="Chromosome 16"/>
</dbReference>
<evidence type="ECO:0000256" key="1">
    <source>
        <dbReference type="SAM" id="MobiDB-lite"/>
    </source>
</evidence>
<dbReference type="Pfam" id="PF14893">
    <property type="entry name" value="PNMA"/>
    <property type="match status" value="1"/>
</dbReference>
<accession>A0AAY4EZJ0</accession>
<dbReference type="AlphaFoldDB" id="A0AAY4EZJ0"/>
<organism evidence="3 4">
    <name type="scientific">Denticeps clupeoides</name>
    <name type="common">denticle herring</name>
    <dbReference type="NCBI Taxonomy" id="299321"/>
    <lineage>
        <taxon>Eukaryota</taxon>
        <taxon>Metazoa</taxon>
        <taxon>Chordata</taxon>
        <taxon>Craniata</taxon>
        <taxon>Vertebrata</taxon>
        <taxon>Euteleostomi</taxon>
        <taxon>Actinopterygii</taxon>
        <taxon>Neopterygii</taxon>
        <taxon>Teleostei</taxon>
        <taxon>Clupei</taxon>
        <taxon>Clupeiformes</taxon>
        <taxon>Denticipitoidei</taxon>
        <taxon>Denticipitidae</taxon>
        <taxon>Denticeps</taxon>
    </lineage>
</organism>
<sequence length="178" mass="19877">MQRRKILESLLPPASDLIRQLGPDAAPCDYVKLLESAYGLVEDGEEIFAKFLSTHQNTGERASEYLQRLQVLISTAIRRGGIAKADANRQLMRQFQRGCWDQSLILTLQLGCKPEAPDFSDFLLQLRTEEDRRATKQDRMQRHFRGLSIASLSLPKAVSPLSSPDAHVKKGASAQSPS</sequence>
<reference evidence="3" key="2">
    <citation type="submission" date="2025-08" db="UniProtKB">
        <authorList>
            <consortium name="Ensembl"/>
        </authorList>
    </citation>
    <scope>IDENTIFICATION</scope>
</reference>
<dbReference type="Ensembl" id="ENSDCDT00010073937.1">
    <property type="protein sequence ID" value="ENSDCDP00010063130.1"/>
    <property type="gene ID" value="ENSDCDG00010034489.1"/>
</dbReference>
<feature type="region of interest" description="Disordered" evidence="1">
    <location>
        <begin position="157"/>
        <end position="178"/>
    </location>
</feature>